<dbReference type="OrthoDB" id="6401507at2"/>
<organism evidence="1 2">
    <name type="scientific">Psychrosphaera haliotis</name>
    <dbReference type="NCBI Taxonomy" id="555083"/>
    <lineage>
        <taxon>Bacteria</taxon>
        <taxon>Pseudomonadati</taxon>
        <taxon>Pseudomonadota</taxon>
        <taxon>Gammaproteobacteria</taxon>
        <taxon>Alteromonadales</taxon>
        <taxon>Pseudoalteromonadaceae</taxon>
        <taxon>Psychrosphaera</taxon>
    </lineage>
</organism>
<evidence type="ECO:0000313" key="1">
    <source>
        <dbReference type="EMBL" id="MUH73200.1"/>
    </source>
</evidence>
<dbReference type="Proteomes" id="UP000439994">
    <property type="component" value="Unassembled WGS sequence"/>
</dbReference>
<dbReference type="EMBL" id="WOCD01000005">
    <property type="protein sequence ID" value="MUH73200.1"/>
    <property type="molecule type" value="Genomic_DNA"/>
</dbReference>
<proteinExistence type="predicted"/>
<comment type="caution">
    <text evidence="1">The sequence shown here is derived from an EMBL/GenBank/DDBJ whole genome shotgun (WGS) entry which is preliminary data.</text>
</comment>
<name>A0A6N8FDZ0_9GAMM</name>
<dbReference type="RefSeq" id="WP_155696401.1">
    <property type="nucleotide sequence ID" value="NZ_WOCD01000005.1"/>
</dbReference>
<keyword evidence="2" id="KW-1185">Reference proteome</keyword>
<gene>
    <name evidence="1" type="ORF">GNP35_12340</name>
</gene>
<accession>A0A6N8FDZ0</accession>
<reference evidence="1 2" key="1">
    <citation type="submission" date="2019-11" db="EMBL/GenBank/DDBJ databases">
        <title>P. haliotis isolates from Z. marina roots.</title>
        <authorList>
            <person name="Cohen M."/>
            <person name="Jospin G."/>
            <person name="Eisen J.A."/>
            <person name="Coil D.A."/>
        </authorList>
    </citation>
    <scope>NUCLEOTIDE SEQUENCE [LARGE SCALE GENOMIC DNA]</scope>
    <source>
        <strain evidence="1 2">UCD-MCMsp1aY</strain>
    </source>
</reference>
<dbReference type="AlphaFoldDB" id="A0A6N8FDZ0"/>
<sequence>MRIFLQIVILITSIVTVFVYAYNQGLKDAGADMLFVDASINFVALKSLRENGKEKTISFLESNLDSSIEINRNLVESRSIYFDYINLQFPVNHRYYEHMLQYRLKYPVEKSAYPTDKNLSWLISNANKRLNSDND</sequence>
<protein>
    <submittedName>
        <fullName evidence="1">Uncharacterized protein</fullName>
    </submittedName>
</protein>
<evidence type="ECO:0000313" key="2">
    <source>
        <dbReference type="Proteomes" id="UP000439994"/>
    </source>
</evidence>